<dbReference type="InterPro" id="IPR055088">
    <property type="entry name" value="Fibulin_C"/>
</dbReference>
<feature type="compositionally biased region" description="Basic and acidic residues" evidence="12">
    <location>
        <begin position="1078"/>
        <end position="1094"/>
    </location>
</feature>
<evidence type="ECO:0000256" key="1">
    <source>
        <dbReference type="ARBA" id="ARBA00004498"/>
    </source>
</evidence>
<dbReference type="PROSITE" id="PS01186">
    <property type="entry name" value="EGF_2"/>
    <property type="match status" value="6"/>
</dbReference>
<dbReference type="InterPro" id="IPR009030">
    <property type="entry name" value="Growth_fac_rcpt_cys_sf"/>
</dbReference>
<accession>A0A9Q0RMF0</accession>
<dbReference type="InterPro" id="IPR000742">
    <property type="entry name" value="EGF"/>
</dbReference>
<comment type="caution">
    <text evidence="11">Lacks conserved residue(s) required for the propagation of feature annotation.</text>
</comment>
<feature type="compositionally biased region" description="Basic and acidic residues" evidence="12">
    <location>
        <begin position="1025"/>
        <end position="1037"/>
    </location>
</feature>
<feature type="domain" description="EGF-like" evidence="13">
    <location>
        <begin position="336"/>
        <end position="379"/>
    </location>
</feature>
<keyword evidence="8" id="KW-0106">Calcium</keyword>
<evidence type="ECO:0000259" key="13">
    <source>
        <dbReference type="PROSITE" id="PS50026"/>
    </source>
</evidence>
<comment type="subcellular location">
    <subcellularLocation>
        <location evidence="1">Secreted</location>
        <location evidence="1">Extracellular space</location>
        <location evidence="1">Extracellular matrix</location>
    </subcellularLocation>
</comment>
<dbReference type="GO" id="GO:0005509">
    <property type="term" value="F:calcium ion binding"/>
    <property type="evidence" value="ECO:0007669"/>
    <property type="project" value="InterPro"/>
</dbReference>
<dbReference type="InterPro" id="IPR049883">
    <property type="entry name" value="NOTCH1_EGF-like"/>
</dbReference>
<evidence type="ECO:0000256" key="2">
    <source>
        <dbReference type="ARBA" id="ARBA00006127"/>
    </source>
</evidence>
<feature type="domain" description="EGF-like" evidence="13">
    <location>
        <begin position="295"/>
        <end position="335"/>
    </location>
</feature>
<dbReference type="Pfam" id="PF07645">
    <property type="entry name" value="EGF_CA"/>
    <property type="match status" value="7"/>
</dbReference>
<protein>
    <recommendedName>
        <fullName evidence="13">EGF-like domain-containing protein</fullName>
    </recommendedName>
</protein>
<sequence length="1150" mass="130934">MGITLGELHIARAARMRFATKIEQKRGRHNGTIMDNTQALVVILIVSIESEYETFGQRRCELTGRQCRLRLIAPCPVEICRPKETIVHQEIRHISAPIVREKVHHRTVTTTSHQHRLEKVVQRPLPIVQQHVERVVQEPVQIVQEPIVTQRVEKIVQTPIVQQHVERIVQEPVQIVQHKHVEKIAQVPVVQHVDRTIVQQHVEVQKPEVVSLRITACPEGHYLSPDGTHCKHIDCDRGLEFSDTLLRCVDIDECLVSTACLRDEQCINTYGSYTCRKICTQAGYRLNEARNTCEDINECLEGLHGCGPQQNCINTPGSYRCECPHGFRIAGSRCEDIDECAESHEHLCPYDTSVCKNTAGSYFCQCKNGFEKDSNGRCVDVDECRINNGGCSHRCVNKYGSYECHCNDGYKLSGDGHTCIDVDECQVYAQSGVCSPQTSICQNTPGSYQCRCKTGFRSDGSGKHCLDVDECQEGTNLCEQRCLNTFGSYKCACNRGYRLVDAHRCEDIDECHEGDIINSISFSRFRHDEDGHPKLCQGSCENTAGSYRCNCPHGYNLVHNHHCVDIDECREHGYCSGANQTCVNIGGSFRCVDARCPPGYHRDGTQCKYTERLVYSEICDDPTEKCDIDRIICYSYAYISFRSKIVNPNESRRGHEFFTFVVPVESPIVVDFKMRLVTVKSPKANVRPAVKNDFEMRRTKDNEIRLAILSPLEGPQDIELEVEARMYKNGLQIGKNIAIIKVRDELILMFARFIVNRVTSISLLLGMSMLIGYHIGAHNSWIHKLARRLLYSVGLAKRHNHDHVNNEGTGRKHYNRLGQTDVPDGYGNFQQFQFVNGIGQQLIVRQQMMMPPATHEMIDDCRMSDLTCDSAIDVKEDDLDEQLNELLEYANAYNEYYNLNKNGRIDSSPEQEVDDNVQKRFRTRTVDKIDQVLHQIDDIKKSIVEIDDDLYHIAGSTYANFNPDFLTLTNTIVDADIFDKDDDLLEQLSPNRKISEDRTSITRIRLEEVNHKLAHSNGNSSGDTESLKHRNREKYSTPREAPSHASCSDLDSLQLEWDSDFESTYEYYDPQSCDQSFADDKVSERKKSPLKEKLSSAANGLDMPMTDEQKLKNMHDLLDEAKKLGLLNNIINALAPSESNRRKKEYHEND</sequence>
<evidence type="ECO:0000313" key="14">
    <source>
        <dbReference type="EMBL" id="KAJ6219714.1"/>
    </source>
</evidence>
<dbReference type="EMBL" id="JAPWDV010000002">
    <property type="protein sequence ID" value="KAJ6219714.1"/>
    <property type="molecule type" value="Genomic_DNA"/>
</dbReference>
<dbReference type="AlphaFoldDB" id="A0A9Q0RMF0"/>
<feature type="region of interest" description="Disordered" evidence="12">
    <location>
        <begin position="1012"/>
        <end position="1049"/>
    </location>
</feature>
<keyword evidence="15" id="KW-1185">Reference proteome</keyword>
<keyword evidence="10" id="KW-0325">Glycoprotein</keyword>
<proteinExistence type="inferred from homology"/>
<dbReference type="FunFam" id="2.10.25.10:FF:000240">
    <property type="entry name" value="Vitamin K-dependent protein S"/>
    <property type="match status" value="1"/>
</dbReference>
<evidence type="ECO:0000256" key="4">
    <source>
        <dbReference type="ARBA" id="ARBA00022530"/>
    </source>
</evidence>
<dbReference type="InterPro" id="IPR001881">
    <property type="entry name" value="EGF-like_Ca-bd_dom"/>
</dbReference>
<dbReference type="FunFam" id="2.10.25.10:FF:000014">
    <property type="entry name" value="Latent-transforming growth factor beta-binding protein 3"/>
    <property type="match status" value="2"/>
</dbReference>
<reference evidence="14" key="1">
    <citation type="submission" date="2022-12" db="EMBL/GenBank/DDBJ databases">
        <title>Genome assemblies of Blomia tropicalis.</title>
        <authorList>
            <person name="Cui Y."/>
        </authorList>
    </citation>
    <scope>NUCLEOTIDE SEQUENCE</scope>
    <source>
        <tissue evidence="14">Adult mites</tissue>
    </source>
</reference>
<gene>
    <name evidence="14" type="ORF">RDWZM_005526</name>
</gene>
<feature type="region of interest" description="Disordered" evidence="12">
    <location>
        <begin position="1072"/>
        <end position="1100"/>
    </location>
</feature>
<feature type="domain" description="EGF-like" evidence="13">
    <location>
        <begin position="421"/>
        <end position="466"/>
    </location>
</feature>
<keyword evidence="6" id="KW-0732">Signal</keyword>
<evidence type="ECO:0000256" key="3">
    <source>
        <dbReference type="ARBA" id="ARBA00022525"/>
    </source>
</evidence>
<keyword evidence="4" id="KW-0272">Extracellular matrix</keyword>
<comment type="caution">
    <text evidence="14">The sequence shown here is derived from an EMBL/GenBank/DDBJ whole genome shotgun (WGS) entry which is preliminary data.</text>
</comment>
<feature type="domain" description="EGF-like" evidence="13">
    <location>
        <begin position="467"/>
        <end position="506"/>
    </location>
</feature>
<dbReference type="FunFam" id="2.10.25.10:FF:000017">
    <property type="entry name" value="latent-transforming growth factor beta-binding protein 4 isoform X1"/>
    <property type="match status" value="1"/>
</dbReference>
<dbReference type="PANTHER" id="PTHR24039">
    <property type="entry name" value="FIBRILLIN-RELATED"/>
    <property type="match status" value="1"/>
</dbReference>
<dbReference type="Pfam" id="PF22914">
    <property type="entry name" value="Fibulin_C"/>
    <property type="match status" value="1"/>
</dbReference>
<dbReference type="Proteomes" id="UP001142055">
    <property type="component" value="Chromosome 2"/>
</dbReference>
<dbReference type="PROSITE" id="PS50026">
    <property type="entry name" value="EGF_3"/>
    <property type="match status" value="4"/>
</dbReference>
<dbReference type="Gene3D" id="2.10.25.10">
    <property type="entry name" value="Laminin"/>
    <property type="match status" value="8"/>
</dbReference>
<keyword evidence="5 11" id="KW-0245">EGF-like domain</keyword>
<evidence type="ECO:0000313" key="15">
    <source>
        <dbReference type="Proteomes" id="UP001142055"/>
    </source>
</evidence>
<organism evidence="14 15">
    <name type="scientific">Blomia tropicalis</name>
    <name type="common">Mite</name>
    <dbReference type="NCBI Taxonomy" id="40697"/>
    <lineage>
        <taxon>Eukaryota</taxon>
        <taxon>Metazoa</taxon>
        <taxon>Ecdysozoa</taxon>
        <taxon>Arthropoda</taxon>
        <taxon>Chelicerata</taxon>
        <taxon>Arachnida</taxon>
        <taxon>Acari</taxon>
        <taxon>Acariformes</taxon>
        <taxon>Sarcoptiformes</taxon>
        <taxon>Astigmata</taxon>
        <taxon>Glycyphagoidea</taxon>
        <taxon>Echimyopodidae</taxon>
        <taxon>Blomia</taxon>
    </lineage>
</organism>
<dbReference type="InterPro" id="IPR000152">
    <property type="entry name" value="EGF-type_Asp/Asn_hydroxyl_site"/>
</dbReference>
<evidence type="ECO:0000256" key="5">
    <source>
        <dbReference type="ARBA" id="ARBA00022536"/>
    </source>
</evidence>
<dbReference type="CDD" id="cd00054">
    <property type="entry name" value="EGF_CA"/>
    <property type="match status" value="7"/>
</dbReference>
<dbReference type="SMART" id="SM00179">
    <property type="entry name" value="EGF_CA"/>
    <property type="match status" value="8"/>
</dbReference>
<dbReference type="PANTHER" id="PTHR24039:SF28">
    <property type="entry name" value="EGF-LIKE DOMAIN-CONTAINING PROTEIN"/>
    <property type="match status" value="1"/>
</dbReference>
<evidence type="ECO:0000256" key="7">
    <source>
        <dbReference type="ARBA" id="ARBA00022737"/>
    </source>
</evidence>
<dbReference type="SMART" id="SM00181">
    <property type="entry name" value="EGF"/>
    <property type="match status" value="8"/>
</dbReference>
<comment type="similarity">
    <text evidence="2">Belongs to the fibulin family.</text>
</comment>
<dbReference type="Pfam" id="PF14670">
    <property type="entry name" value="FXa_inhibition"/>
    <property type="match status" value="1"/>
</dbReference>
<evidence type="ECO:0000256" key="12">
    <source>
        <dbReference type="SAM" id="MobiDB-lite"/>
    </source>
</evidence>
<keyword evidence="7" id="KW-0677">Repeat</keyword>
<dbReference type="PROSITE" id="PS01187">
    <property type="entry name" value="EGF_CA"/>
    <property type="match status" value="1"/>
</dbReference>
<evidence type="ECO:0000256" key="9">
    <source>
        <dbReference type="ARBA" id="ARBA00023157"/>
    </source>
</evidence>
<evidence type="ECO:0000256" key="10">
    <source>
        <dbReference type="ARBA" id="ARBA00023180"/>
    </source>
</evidence>
<evidence type="ECO:0000256" key="8">
    <source>
        <dbReference type="ARBA" id="ARBA00022837"/>
    </source>
</evidence>
<keyword evidence="3" id="KW-0964">Secreted</keyword>
<evidence type="ECO:0000256" key="6">
    <source>
        <dbReference type="ARBA" id="ARBA00022729"/>
    </source>
</evidence>
<dbReference type="InterPro" id="IPR018097">
    <property type="entry name" value="EGF_Ca-bd_CS"/>
</dbReference>
<dbReference type="PROSITE" id="PS00010">
    <property type="entry name" value="ASX_HYDROXYL"/>
    <property type="match status" value="5"/>
</dbReference>
<evidence type="ECO:0000256" key="11">
    <source>
        <dbReference type="PROSITE-ProRule" id="PRU00076"/>
    </source>
</evidence>
<keyword evidence="9" id="KW-1015">Disulfide bond</keyword>
<dbReference type="SUPFAM" id="SSF57184">
    <property type="entry name" value="Growth factor receptor domain"/>
    <property type="match status" value="3"/>
</dbReference>
<name>A0A9Q0RMF0_BLOTA</name>